<evidence type="ECO:0000256" key="1">
    <source>
        <dbReference type="SAM" id="MobiDB-lite"/>
    </source>
</evidence>
<comment type="caution">
    <text evidence="2">The sequence shown here is derived from an EMBL/GenBank/DDBJ whole genome shotgun (WGS) entry which is preliminary data.</text>
</comment>
<protein>
    <submittedName>
        <fullName evidence="2">Uncharacterized protein</fullName>
    </submittedName>
</protein>
<keyword evidence="3" id="KW-1185">Reference proteome</keyword>
<evidence type="ECO:0000313" key="3">
    <source>
        <dbReference type="Proteomes" id="UP001162029"/>
    </source>
</evidence>
<feature type="compositionally biased region" description="Basic and acidic residues" evidence="1">
    <location>
        <begin position="229"/>
        <end position="249"/>
    </location>
</feature>
<dbReference type="Proteomes" id="UP001162029">
    <property type="component" value="Unassembled WGS sequence"/>
</dbReference>
<reference evidence="2" key="1">
    <citation type="submission" date="2022-12" db="EMBL/GenBank/DDBJ databases">
        <authorList>
            <person name="Webb A."/>
        </authorList>
    </citation>
    <scope>NUCLEOTIDE SEQUENCE</scope>
    <source>
        <strain evidence="2">Pd1</strain>
    </source>
</reference>
<accession>A0AAV0TP19</accession>
<dbReference type="EMBL" id="CANTFM010000478">
    <property type="protein sequence ID" value="CAI5722735.1"/>
    <property type="molecule type" value="Genomic_DNA"/>
</dbReference>
<gene>
    <name evidence="2" type="ORF">PDE001_LOCUS2747</name>
</gene>
<sequence>MDQGLWPWALYDLSGAKAPDSQDTIRDYFRRFRKCYDHLQRSWCAFIRRWNRMVESGESFAGWLTDKEKLRANHSLEVLRERSSENASNENRLCYVHATEGCRSCESSARPTKEQLEAHIAECPLSDHEHSWIRKYERIIAGVCTSGGDSFATPFWSVFSTTVITFNKASFSFTFTNASLSFSFTSGLPERTSPAESTSDGGHHDDMARVLVAQDDVDVAVNRAADAQQEAKEASERAARVEKTAAEIR</sequence>
<organism evidence="2 3">
    <name type="scientific">Peronospora destructor</name>
    <dbReference type="NCBI Taxonomy" id="86335"/>
    <lineage>
        <taxon>Eukaryota</taxon>
        <taxon>Sar</taxon>
        <taxon>Stramenopiles</taxon>
        <taxon>Oomycota</taxon>
        <taxon>Peronosporomycetes</taxon>
        <taxon>Peronosporales</taxon>
        <taxon>Peronosporaceae</taxon>
        <taxon>Peronospora</taxon>
    </lineage>
</organism>
<name>A0AAV0TP19_9STRA</name>
<dbReference type="AlphaFoldDB" id="A0AAV0TP19"/>
<proteinExistence type="predicted"/>
<feature type="region of interest" description="Disordered" evidence="1">
    <location>
        <begin position="224"/>
        <end position="249"/>
    </location>
</feature>
<evidence type="ECO:0000313" key="2">
    <source>
        <dbReference type="EMBL" id="CAI5722735.1"/>
    </source>
</evidence>